<proteinExistence type="predicted"/>
<accession>A0ACC2J235</accession>
<evidence type="ECO:0000313" key="2">
    <source>
        <dbReference type="Proteomes" id="UP001153332"/>
    </source>
</evidence>
<keyword evidence="2" id="KW-1185">Reference proteome</keyword>
<organism evidence="1 2">
    <name type="scientific">Lasiodiplodia mahajangana</name>
    <dbReference type="NCBI Taxonomy" id="1108764"/>
    <lineage>
        <taxon>Eukaryota</taxon>
        <taxon>Fungi</taxon>
        <taxon>Dikarya</taxon>
        <taxon>Ascomycota</taxon>
        <taxon>Pezizomycotina</taxon>
        <taxon>Dothideomycetes</taxon>
        <taxon>Dothideomycetes incertae sedis</taxon>
        <taxon>Botryosphaeriales</taxon>
        <taxon>Botryosphaeriaceae</taxon>
        <taxon>Lasiodiplodia</taxon>
    </lineage>
</organism>
<protein>
    <submittedName>
        <fullName evidence="1">Uncharacterized protein</fullName>
    </submittedName>
</protein>
<evidence type="ECO:0000313" key="1">
    <source>
        <dbReference type="EMBL" id="KAJ8121407.1"/>
    </source>
</evidence>
<sequence length="143" mass="15091">MHLDLGHPDVEAGEETAMMTMALIVNGVVALVTIAIAAVAAPARQRSPTVGDKVPLENVPGVGAICRTSPICTTSILRLAAKEQRIPSDAIGRSEPKEPLYHPGGIVVRGGNAYSNDIGDYVPVFLIVAVSNSNHRPYRNESP</sequence>
<reference evidence="1" key="1">
    <citation type="submission" date="2022-12" db="EMBL/GenBank/DDBJ databases">
        <title>Genome Sequence of Lasiodiplodia mahajangana.</title>
        <authorList>
            <person name="Buettner E."/>
        </authorList>
    </citation>
    <scope>NUCLEOTIDE SEQUENCE</scope>
    <source>
        <strain evidence="1">VT137</strain>
    </source>
</reference>
<gene>
    <name evidence="1" type="ORF">O1611_g10112</name>
</gene>
<comment type="caution">
    <text evidence="1">The sequence shown here is derived from an EMBL/GenBank/DDBJ whole genome shotgun (WGS) entry which is preliminary data.</text>
</comment>
<dbReference type="EMBL" id="JAPUUL010003828">
    <property type="protein sequence ID" value="KAJ8121407.1"/>
    <property type="molecule type" value="Genomic_DNA"/>
</dbReference>
<name>A0ACC2J235_9PEZI</name>
<dbReference type="Proteomes" id="UP001153332">
    <property type="component" value="Unassembled WGS sequence"/>
</dbReference>